<evidence type="ECO:0000313" key="5">
    <source>
        <dbReference type="Proteomes" id="UP001190700"/>
    </source>
</evidence>
<gene>
    <name evidence="4" type="ORF">CYMTET_15179</name>
    <name evidence="3" type="ORF">CYMTET_42141</name>
</gene>
<sequence length="648" mass="68633">MRALHSTDIETSSPDEDEQSYANHRSRWDAKKLHLGCYSGPLVDLIYFLLACIRNFRLKPHFGIAPDLRRGPELIRHLEASGAIQVIMVQTTVSAGRLVALPGVVPYRCTFRSPRAFAKLARRNFPLAAKLSRKARSHCAVPRRCLDSGNTRKVATRAASEFVQVAVDAWSVTDGTVLGARFAGVESQLFQFSLAPYLAYLWFLGREETGTPPASKAGATFLLLFVAATIPAGIASKKVYGDILANVDLLHGASESLLTVSNFLFALGFAYALSSPEPLREGLSPSTPPRAFPVRTLGLLVGVAGAATGATALAVSALGGPGALLGGVLHVEPANALSLPTWAVHVSSVAEWSLAMRLAWDYGDTSGNQAWKGVTWGMVPSLGSAFAACTFHLFYNAPSINALVPLQALLTLSGNCTLAFAAWRVNREGARLEARRAAEEEASALSLAPAAAAATTENDESHGTFDETAFAVKVGLGAAAGAVVVKYGELLLGETLFMPSYPAALASLILPTTAWTVYVTTRSREGEKGFWESLSMERVKEFGVAGTLSYVITELIFWAVAFPLAVAWYRVAEGSWLDLSETGDKAKLLGAGAVFINGVRALVPLRLAAALALAPTVQRALGAAGVEQEGDDDGEGSGKGDSVKDTPQ</sequence>
<keyword evidence="5" id="KW-1185">Reference proteome</keyword>
<evidence type="ECO:0000313" key="4">
    <source>
        <dbReference type="EMBL" id="KAK3276776.1"/>
    </source>
</evidence>
<dbReference type="InterPro" id="IPR021995">
    <property type="entry name" value="DUF3593"/>
</dbReference>
<dbReference type="PANTHER" id="PTHR33833">
    <property type="entry name" value="NUCLEOLAR-LIKE PROTEIN-RELATED"/>
    <property type="match status" value="1"/>
</dbReference>
<feature type="transmembrane region" description="Helical" evidence="2">
    <location>
        <begin position="589"/>
        <end position="614"/>
    </location>
</feature>
<feature type="transmembrane region" description="Helical" evidence="2">
    <location>
        <begin position="189"/>
        <end position="205"/>
    </location>
</feature>
<feature type="compositionally biased region" description="Basic and acidic residues" evidence="1">
    <location>
        <begin position="636"/>
        <end position="648"/>
    </location>
</feature>
<dbReference type="EMBL" id="LGRX02006391">
    <property type="protein sequence ID" value="KAK3276776.1"/>
    <property type="molecule type" value="Genomic_DNA"/>
</dbReference>
<feature type="transmembrane region" description="Helical" evidence="2">
    <location>
        <begin position="294"/>
        <end position="318"/>
    </location>
</feature>
<keyword evidence="2" id="KW-1133">Transmembrane helix</keyword>
<dbReference type="Pfam" id="PF12159">
    <property type="entry name" value="DUF3593"/>
    <property type="match status" value="1"/>
</dbReference>
<name>A0AAE0GET7_9CHLO</name>
<protein>
    <submittedName>
        <fullName evidence="4">Uncharacterized protein</fullName>
    </submittedName>
</protein>
<accession>A0AAE0GET7</accession>
<evidence type="ECO:0000256" key="1">
    <source>
        <dbReference type="SAM" id="MobiDB-lite"/>
    </source>
</evidence>
<keyword evidence="2" id="KW-0812">Transmembrane</keyword>
<feature type="region of interest" description="Disordered" evidence="1">
    <location>
        <begin position="624"/>
        <end position="648"/>
    </location>
</feature>
<feature type="transmembrane region" description="Helical" evidence="2">
    <location>
        <begin position="501"/>
        <end position="521"/>
    </location>
</feature>
<dbReference type="Pfam" id="PF10693">
    <property type="entry name" value="DUF2499"/>
    <property type="match status" value="1"/>
</dbReference>
<feature type="transmembrane region" description="Helical" evidence="2">
    <location>
        <begin position="256"/>
        <end position="273"/>
    </location>
</feature>
<organism evidence="4 5">
    <name type="scientific">Cymbomonas tetramitiformis</name>
    <dbReference type="NCBI Taxonomy" id="36881"/>
    <lineage>
        <taxon>Eukaryota</taxon>
        <taxon>Viridiplantae</taxon>
        <taxon>Chlorophyta</taxon>
        <taxon>Pyramimonadophyceae</taxon>
        <taxon>Pyramimonadales</taxon>
        <taxon>Pyramimonadaceae</taxon>
        <taxon>Cymbomonas</taxon>
    </lineage>
</organism>
<reference evidence="4" key="2">
    <citation type="submission" date="2023-06" db="EMBL/GenBank/DDBJ databases">
        <title>Long-read-based genome assembly of the green algal bacterivore Cymbomonas tetramitiformis.</title>
        <authorList>
            <person name="Gyaltshen Y."/>
            <person name="Rozenberg A."/>
            <person name="Paasch A."/>
            <person name="Burns J.A."/>
            <person name="Warring S."/>
            <person name="Larson R."/>
            <person name="Maurer-Alcala X."/>
            <person name="Dacks J."/>
            <person name="Kim E."/>
        </authorList>
    </citation>
    <scope>NUCLEOTIDE SEQUENCE</scope>
    <source>
        <strain evidence="4">PLY_AMNH</strain>
    </source>
</reference>
<evidence type="ECO:0000313" key="3">
    <source>
        <dbReference type="EMBL" id="KAK3248390.1"/>
    </source>
</evidence>
<comment type="caution">
    <text evidence="4">The sequence shown here is derived from an EMBL/GenBank/DDBJ whole genome shotgun (WGS) entry which is preliminary data.</text>
</comment>
<feature type="transmembrane region" description="Helical" evidence="2">
    <location>
        <begin position="217"/>
        <end position="236"/>
    </location>
</feature>
<reference evidence="4 5" key="1">
    <citation type="journal article" date="2015" name="Genome Biol. Evol.">
        <title>Comparative Genomics of a Bacterivorous Green Alga Reveals Evolutionary Causalities and Consequences of Phago-Mixotrophic Mode of Nutrition.</title>
        <authorList>
            <person name="Burns J.A."/>
            <person name="Paasch A."/>
            <person name="Narechania A."/>
            <person name="Kim E."/>
        </authorList>
    </citation>
    <scope>NUCLEOTIDE SEQUENCE [LARGE SCALE GENOMIC DNA]</scope>
    <source>
        <strain evidence="4">PLY_AMNH</strain>
    </source>
</reference>
<keyword evidence="2" id="KW-0472">Membrane</keyword>
<proteinExistence type="predicted"/>
<dbReference type="Proteomes" id="UP001190700">
    <property type="component" value="Unassembled WGS sequence"/>
</dbReference>
<dbReference type="EMBL" id="LGRX02028145">
    <property type="protein sequence ID" value="KAK3248390.1"/>
    <property type="molecule type" value="Genomic_DNA"/>
</dbReference>
<dbReference type="InterPro" id="IPR019634">
    <property type="entry name" value="Uncharacterised_Ycf49"/>
</dbReference>
<feature type="transmembrane region" description="Helical" evidence="2">
    <location>
        <begin position="402"/>
        <end position="423"/>
    </location>
</feature>
<feature type="transmembrane region" description="Helical" evidence="2">
    <location>
        <begin position="374"/>
        <end position="395"/>
    </location>
</feature>
<evidence type="ECO:0000256" key="2">
    <source>
        <dbReference type="SAM" id="Phobius"/>
    </source>
</evidence>
<dbReference type="PANTHER" id="PTHR33833:SF3">
    <property type="entry name" value="YCF49-LIKE PROTEIN"/>
    <property type="match status" value="1"/>
</dbReference>
<feature type="transmembrane region" description="Helical" evidence="2">
    <location>
        <begin position="542"/>
        <end position="569"/>
    </location>
</feature>
<dbReference type="AlphaFoldDB" id="A0AAE0GET7"/>
<feature type="region of interest" description="Disordered" evidence="1">
    <location>
        <begin position="1"/>
        <end position="22"/>
    </location>
</feature>